<organism evidence="6 7">
    <name type="scientific">Microbacterium rhizomatis</name>
    <dbReference type="NCBI Taxonomy" id="1631477"/>
    <lineage>
        <taxon>Bacteria</taxon>
        <taxon>Bacillati</taxon>
        <taxon>Actinomycetota</taxon>
        <taxon>Actinomycetes</taxon>
        <taxon>Micrococcales</taxon>
        <taxon>Microbacteriaceae</taxon>
        <taxon>Microbacterium</taxon>
    </lineage>
</organism>
<dbReference type="PROSITE" id="PS00595">
    <property type="entry name" value="AA_TRANSFER_CLASS_5"/>
    <property type="match status" value="1"/>
</dbReference>
<dbReference type="Gene3D" id="3.90.1150.10">
    <property type="entry name" value="Aspartate Aminotransferase, domain 1"/>
    <property type="match status" value="1"/>
</dbReference>
<reference evidence="7" key="1">
    <citation type="submission" date="2019-09" db="EMBL/GenBank/DDBJ databases">
        <title>Mumia zhuanghuii sp. nov. isolated from the intestinal contents of plateau pika (Ochotona curzoniae) in the Qinghai-Tibet plateau of China.</title>
        <authorList>
            <person name="Tian Z."/>
        </authorList>
    </citation>
    <scope>NUCLEOTIDE SEQUENCE [LARGE SCALE GENOMIC DNA]</scope>
    <source>
        <strain evidence="7">JCM 30598</strain>
    </source>
</reference>
<dbReference type="PANTHER" id="PTHR43586:SF24">
    <property type="entry name" value="BLR4730 PROTEIN"/>
    <property type="match status" value="1"/>
</dbReference>
<dbReference type="GO" id="GO:0008483">
    <property type="term" value="F:transaminase activity"/>
    <property type="evidence" value="ECO:0007669"/>
    <property type="project" value="UniProtKB-KW"/>
</dbReference>
<dbReference type="InterPro" id="IPR015424">
    <property type="entry name" value="PyrdxlP-dep_Trfase"/>
</dbReference>
<dbReference type="RefSeq" id="WP_150450159.1">
    <property type="nucleotide sequence ID" value="NZ_VYSA01000004.1"/>
</dbReference>
<dbReference type="Gene3D" id="3.40.640.10">
    <property type="entry name" value="Type I PLP-dependent aspartate aminotransferase-like (Major domain)"/>
    <property type="match status" value="1"/>
</dbReference>
<dbReference type="AlphaFoldDB" id="A0A5J5IYF2"/>
<dbReference type="PANTHER" id="PTHR43586">
    <property type="entry name" value="CYSTEINE DESULFURASE"/>
    <property type="match status" value="1"/>
</dbReference>
<keyword evidence="6" id="KW-0808">Transferase</keyword>
<sequence length="412" mass="43331">MSSVPATPTASLPRPAARRIDVTAERQATAGSVLGNHLNAAGSALPTARVVATVIDHLRAEELHGGYEAAAEQRHALERGYSSAADLIGAAADEVAFFDSASTGLRTIVDALRPPAGHRIIASSSTYVSHALHLMSVAQERGLELIVAPTTSDRTTDLRALEEMLSDGTPSIVSVAHIPTSSGLVEPAAQIGSLVREYGGTFILDATQSVGHLSVDVDEIACDVLVTTGRKFLRAPRGSGFAYVRRELWERMLPVAPDVRGAVWSGPRAWELDSSARRFETWEGSVAGRLGLGVAIEEALSRDVEATESWLCDAGDRLRAGLTGVDGVTIADPASTRSAIVTFVLEGVASAQVVSELARRGVRVVSVPASHGQWDLGDRGLASVVRASPHVYNDDGDLEALVEGVASIRGSR</sequence>
<dbReference type="Pfam" id="PF00266">
    <property type="entry name" value="Aminotran_5"/>
    <property type="match status" value="1"/>
</dbReference>
<gene>
    <name evidence="6" type="ORF">F6B43_16800</name>
</gene>
<evidence type="ECO:0000259" key="5">
    <source>
        <dbReference type="Pfam" id="PF00266"/>
    </source>
</evidence>
<accession>A0A5J5IYF2</accession>
<feature type="domain" description="Aminotransferase class V" evidence="5">
    <location>
        <begin position="40"/>
        <end position="401"/>
    </location>
</feature>
<keyword evidence="2" id="KW-0663">Pyridoxal phosphate</keyword>
<dbReference type="InterPro" id="IPR015422">
    <property type="entry name" value="PyrdxlP-dep_Trfase_small"/>
</dbReference>
<comment type="similarity">
    <text evidence="3">Belongs to the class-V pyridoxal-phosphate-dependent aminotransferase family.</text>
</comment>
<comment type="caution">
    <text evidence="6">The sequence shown here is derived from an EMBL/GenBank/DDBJ whole genome shotgun (WGS) entry which is preliminary data.</text>
</comment>
<dbReference type="SUPFAM" id="SSF53383">
    <property type="entry name" value="PLP-dependent transferases"/>
    <property type="match status" value="1"/>
</dbReference>
<dbReference type="OrthoDB" id="9808002at2"/>
<keyword evidence="6" id="KW-0032">Aminotransferase</keyword>
<evidence type="ECO:0000256" key="2">
    <source>
        <dbReference type="ARBA" id="ARBA00022898"/>
    </source>
</evidence>
<evidence type="ECO:0000256" key="1">
    <source>
        <dbReference type="ARBA" id="ARBA00001933"/>
    </source>
</evidence>
<evidence type="ECO:0000256" key="3">
    <source>
        <dbReference type="RuleBase" id="RU004075"/>
    </source>
</evidence>
<evidence type="ECO:0000256" key="4">
    <source>
        <dbReference type="RuleBase" id="RU004504"/>
    </source>
</evidence>
<evidence type="ECO:0000313" key="7">
    <source>
        <dbReference type="Proteomes" id="UP000325827"/>
    </source>
</evidence>
<dbReference type="InterPro" id="IPR000192">
    <property type="entry name" value="Aminotrans_V_dom"/>
</dbReference>
<comment type="cofactor">
    <cofactor evidence="1 4">
        <name>pyridoxal 5'-phosphate</name>
        <dbReference type="ChEBI" id="CHEBI:597326"/>
    </cofactor>
</comment>
<name>A0A5J5IYF2_9MICO</name>
<protein>
    <submittedName>
        <fullName evidence="6">Aminotransferase class V-fold PLP-dependent enzyme</fullName>
    </submittedName>
</protein>
<keyword evidence="7" id="KW-1185">Reference proteome</keyword>
<dbReference type="EMBL" id="VYSA01000004">
    <property type="protein sequence ID" value="KAA9106016.1"/>
    <property type="molecule type" value="Genomic_DNA"/>
</dbReference>
<dbReference type="Proteomes" id="UP000325827">
    <property type="component" value="Unassembled WGS sequence"/>
</dbReference>
<dbReference type="InterPro" id="IPR020578">
    <property type="entry name" value="Aminotrans_V_PyrdxlP_BS"/>
</dbReference>
<evidence type="ECO:0000313" key="6">
    <source>
        <dbReference type="EMBL" id="KAA9106016.1"/>
    </source>
</evidence>
<proteinExistence type="inferred from homology"/>
<dbReference type="InterPro" id="IPR015421">
    <property type="entry name" value="PyrdxlP-dep_Trfase_major"/>
</dbReference>